<dbReference type="InterPro" id="IPR006342">
    <property type="entry name" value="FkbM_mtfrase"/>
</dbReference>
<dbReference type="Gene3D" id="3.40.50.2000">
    <property type="entry name" value="Glycogen Phosphorylase B"/>
    <property type="match status" value="1"/>
</dbReference>
<keyword evidence="3" id="KW-0677">Repeat</keyword>
<keyword evidence="2 7" id="KW-0808">Transferase</keyword>
<evidence type="ECO:0000259" key="6">
    <source>
        <dbReference type="Pfam" id="PF13844"/>
    </source>
</evidence>
<dbReference type="HOGENOM" id="CLU_245291_0_0_3"/>
<dbReference type="GO" id="GO:0032259">
    <property type="term" value="P:methylation"/>
    <property type="evidence" value="ECO:0007669"/>
    <property type="project" value="UniProtKB-KW"/>
</dbReference>
<organism evidence="7 8">
    <name type="scientific">Oscillatoria acuminata PCC 6304</name>
    <dbReference type="NCBI Taxonomy" id="56110"/>
    <lineage>
        <taxon>Bacteria</taxon>
        <taxon>Bacillati</taxon>
        <taxon>Cyanobacteriota</taxon>
        <taxon>Cyanophyceae</taxon>
        <taxon>Oscillatoriophycideae</taxon>
        <taxon>Oscillatoriales</taxon>
        <taxon>Oscillatoriaceae</taxon>
        <taxon>Oscillatoria</taxon>
    </lineage>
</organism>
<evidence type="ECO:0000256" key="3">
    <source>
        <dbReference type="ARBA" id="ARBA00022737"/>
    </source>
</evidence>
<dbReference type="PANTHER" id="PTHR36973">
    <property type="entry name" value="SLL1456 PROTEIN-RELATED"/>
    <property type="match status" value="1"/>
</dbReference>
<comment type="pathway">
    <text evidence="1">Protein modification; protein glycosylation.</text>
</comment>
<dbReference type="Pfam" id="PF05050">
    <property type="entry name" value="Methyltransf_21"/>
    <property type="match status" value="2"/>
</dbReference>
<feature type="domain" description="Methyltransferase FkbM" evidence="5">
    <location>
        <begin position="38"/>
        <end position="212"/>
    </location>
</feature>
<protein>
    <submittedName>
        <fullName evidence="7">Methyltransferase, FkbM family</fullName>
    </submittedName>
</protein>
<dbReference type="Gene3D" id="3.40.50.150">
    <property type="entry name" value="Vaccinia Virus protein VP39"/>
    <property type="match status" value="3"/>
</dbReference>
<sequence length="1576" mass="178691">MKFEDCSRELMTTFATILDPERQGTAIEIGVGTQDYYFVDFVKAGFPTLAVEPAPAEEVRVTCQRLNVPLEQAAIAEKNGEVTLYLGEYQGQLNVNLNSLNPDWWGVANPQQSESPSQRRTPASLNVPAFTLKTLLQNRGIERISLLKVDTEGSEFGIINGLREIPAQTLPSLVQFEYGGGGDRQSQEGGWNPKYFQSTLDCLEVLKALGYEWLLLIDRELPRPCSFALQEITNFADIFHPLSHVGNAIACKTRHISSQINLDSLCQPYLNYSRKLAESLIKLGSSKIVHSFKYILPYVIAHQYKIKRRPLRVLEYGPGCSTEQFIKSLVCQQVVSVEDNAGWYEKFSPIVKSAQGIEIDYQLIEVKSEEGKAYLGGHCWTESEILEYCEYPLKYGPGYFDIIFVDAGDRQDEVTIKGHTYPGCPVRNLCLELAHTLLANQGVVVLHDVPGPFPTINRSLVAPIQTFSVVKSFPQVCTTLLSNSLNLDELERFISSLYPRKIPQKSLKSEMLSTPESSTSDPKMLDLSQLLEEHSITPRGVIHVGANEGEELKTYQDIGISKVLFIEANPTVFQVLKTNLRDVPNLISVNCAISNINGTATLHVTSMDAASSILPLKRVKEYYPEIQETHQIQVQCKTLDTLLEELGLNPADFNLLNLDIQGAEFLALEGAKNLLQHIEAINTEINYEELYEGTQLIGQIDELLAESDFERVATVTPYHPSWGDAFYVKKPLITLSTLGSNGRFANQLFQYGFLKLYAQSHHLRIETPQWIGQYLFGHQDPPLSKNLPEVKDVSTRAEDSSILKRENPLKNVDIWGYFQFHTQYYAQYKDEFCRLFEPVFEVKQQLDPVRDRLLFQGKTIVGLHIRLKDYGFSYFFIAPLVWYKTWLAQIWNTLEQPVLFIASDEPEKVLPHFAEYQPVTAKSLGADLPKADFYPDFYLLSHCDILAISNSTFSFVASMLNRRGTRFMRPQLSSQSLIPYDPWNSEPILHDGKVPRKYEPACLKPLREQIADRWLSLTGDRLKLSYLSGVGIDGKMLLDKGVKNEPLTNSERELVQRLNSQISPRLDQPNTMQSFLVAMLYRDAYQLPIPYNGAAIPKWFLPDFWQFLFEAPSAFSEPGEPEQYFHYIKGLVNYLHSHLVQNPHSDLWRYIALCFIQSHNFKALSAWEGNGLEIAQKRGEILELTLKTLGQPLDYDCPPRPPSREKIRLGILQHNFFAAKETLVTLAAFEHLDREKFEVRLYAIAVQETPLQQSCQTCADSLVKLPQKLGQQVEKIRQDDLDILLIGSDIANHTTEIALLACHRLARIQCTGAWVATTTGLRQMDYYITGDLMVGPSFQDYYQERVVTVEGSGLCFKRPQPWEQERIQPTRHRWGTSEETVIFISGASTNKIGPQIRETWAKILAAVPNSILVLYPFGGMGAKFYRTSPYDNQTRMVFQGYGIDPRRFVVIEQLSSLEELKDSLQQADLYLDAYPDTGDLSLVDPLEMGLPMVVREGEAPQTRRSPALLRELQLGKWIAQSESAYIDLAVSLATNPRQREQYRQQLHQGNTAPWLDTRAYSAKIGALLEKLVQTQI</sequence>
<dbReference type="Pfam" id="PF13844">
    <property type="entry name" value="Glyco_transf_41"/>
    <property type="match status" value="1"/>
</dbReference>
<dbReference type="Gene3D" id="3.40.50.11350">
    <property type="match status" value="1"/>
</dbReference>
<name>K9TBN5_9CYAN</name>
<dbReference type="Gene3D" id="3.40.50.11380">
    <property type="match status" value="1"/>
</dbReference>
<evidence type="ECO:0000313" key="7">
    <source>
        <dbReference type="EMBL" id="AFY80272.1"/>
    </source>
</evidence>
<evidence type="ECO:0000259" key="5">
    <source>
        <dbReference type="Pfam" id="PF05050"/>
    </source>
</evidence>
<dbReference type="eggNOG" id="COG3914">
    <property type="taxonomic scope" value="Bacteria"/>
</dbReference>
<dbReference type="NCBIfam" id="TIGR01444">
    <property type="entry name" value="fkbM_fam"/>
    <property type="match status" value="2"/>
</dbReference>
<keyword evidence="7" id="KW-0489">Methyltransferase</keyword>
<dbReference type="Proteomes" id="UP000010367">
    <property type="component" value="Chromosome"/>
</dbReference>
<dbReference type="InterPro" id="IPR029063">
    <property type="entry name" value="SAM-dependent_MTases_sf"/>
</dbReference>
<accession>K9TBN5</accession>
<dbReference type="OrthoDB" id="9794601at2"/>
<dbReference type="STRING" id="56110.Oscil6304_0526"/>
<dbReference type="RefSeq" id="WP_015146922.1">
    <property type="nucleotide sequence ID" value="NC_019693.1"/>
</dbReference>
<dbReference type="PANTHER" id="PTHR36973:SF4">
    <property type="entry name" value="NODULATION PROTEIN"/>
    <property type="match status" value="1"/>
</dbReference>
<dbReference type="eggNOG" id="COG1196">
    <property type="taxonomic scope" value="Bacteria"/>
</dbReference>
<feature type="domain" description="O-GlcNAc transferase C-terminal" evidence="6">
    <location>
        <begin position="1367"/>
        <end position="1563"/>
    </location>
</feature>
<evidence type="ECO:0000256" key="2">
    <source>
        <dbReference type="ARBA" id="ARBA00022679"/>
    </source>
</evidence>
<dbReference type="eggNOG" id="COG0438">
    <property type="taxonomic scope" value="Bacteria"/>
</dbReference>
<dbReference type="EMBL" id="CP003607">
    <property type="protein sequence ID" value="AFY80272.1"/>
    <property type="molecule type" value="Genomic_DNA"/>
</dbReference>
<dbReference type="InParanoid" id="K9TBN5"/>
<keyword evidence="8" id="KW-1185">Reference proteome</keyword>
<reference evidence="7 8" key="1">
    <citation type="submission" date="2012-06" db="EMBL/GenBank/DDBJ databases">
        <title>Finished chromosome of genome of Oscillatoria acuminata PCC 6304.</title>
        <authorList>
            <consortium name="US DOE Joint Genome Institute"/>
            <person name="Gugger M."/>
            <person name="Coursin T."/>
            <person name="Rippka R."/>
            <person name="Tandeau De Marsac N."/>
            <person name="Huntemann M."/>
            <person name="Wei C.-L."/>
            <person name="Han J."/>
            <person name="Detter J.C."/>
            <person name="Han C."/>
            <person name="Tapia R."/>
            <person name="Davenport K."/>
            <person name="Daligault H."/>
            <person name="Erkkila T."/>
            <person name="Gu W."/>
            <person name="Munk A.C.C."/>
            <person name="Teshima H."/>
            <person name="Xu Y."/>
            <person name="Chain P."/>
            <person name="Chen A."/>
            <person name="Krypides N."/>
            <person name="Mavromatis K."/>
            <person name="Markowitz V."/>
            <person name="Szeto E."/>
            <person name="Ivanova N."/>
            <person name="Mikhailova N."/>
            <person name="Ovchinnikova G."/>
            <person name="Pagani I."/>
            <person name="Pati A."/>
            <person name="Goodwin L."/>
            <person name="Peters L."/>
            <person name="Pitluck S."/>
            <person name="Woyke T."/>
            <person name="Kerfeld C."/>
        </authorList>
    </citation>
    <scope>NUCLEOTIDE SEQUENCE [LARGE SCALE GENOMIC DNA]</scope>
    <source>
        <strain evidence="7 8">PCC 6304</strain>
    </source>
</reference>
<keyword evidence="4" id="KW-0802">TPR repeat</keyword>
<evidence type="ECO:0000313" key="8">
    <source>
        <dbReference type="Proteomes" id="UP000010367"/>
    </source>
</evidence>
<dbReference type="GO" id="GO:0008171">
    <property type="term" value="F:O-methyltransferase activity"/>
    <property type="evidence" value="ECO:0007669"/>
    <property type="project" value="TreeGrafter"/>
</dbReference>
<dbReference type="CDD" id="cd11301">
    <property type="entry name" value="Fut1_Fut2_like"/>
    <property type="match status" value="1"/>
</dbReference>
<feature type="domain" description="Methyltransferase FkbM" evidence="5">
    <location>
        <begin position="543"/>
        <end position="709"/>
    </location>
</feature>
<dbReference type="KEGG" id="oac:Oscil6304_0526"/>
<gene>
    <name evidence="7" type="ORF">Oscil6304_0526</name>
</gene>
<dbReference type="InterPro" id="IPR053188">
    <property type="entry name" value="FkbM_Methyltransferase"/>
</dbReference>
<evidence type="ECO:0000256" key="1">
    <source>
        <dbReference type="ARBA" id="ARBA00004922"/>
    </source>
</evidence>
<dbReference type="SUPFAM" id="SSF53335">
    <property type="entry name" value="S-adenosyl-L-methionine-dependent methyltransferases"/>
    <property type="match status" value="2"/>
</dbReference>
<proteinExistence type="predicted"/>
<dbReference type="InterPro" id="IPR029489">
    <property type="entry name" value="OGT/SEC/SPY_C"/>
</dbReference>
<evidence type="ECO:0000256" key="4">
    <source>
        <dbReference type="ARBA" id="ARBA00022803"/>
    </source>
</evidence>